<dbReference type="PANTHER" id="PTHR13170:SF16">
    <property type="entry name" value="PROTEIN O-GLCNACASE"/>
    <property type="match status" value="1"/>
</dbReference>
<feature type="transmembrane region" description="Helical" evidence="5">
    <location>
        <begin position="933"/>
        <end position="952"/>
    </location>
</feature>
<dbReference type="Gene3D" id="1.20.1270.90">
    <property type="entry name" value="AF1782-like"/>
    <property type="match status" value="1"/>
</dbReference>
<dbReference type="Gene3D" id="3.20.20.80">
    <property type="entry name" value="Glycosidases"/>
    <property type="match status" value="1"/>
</dbReference>
<name>A0ABY5I430_9FIRM</name>
<feature type="domain" description="GH84" evidence="6">
    <location>
        <begin position="56"/>
        <end position="332"/>
    </location>
</feature>
<feature type="active site" description="Proton donor" evidence="3">
    <location>
        <position position="177"/>
    </location>
</feature>
<dbReference type="InterPro" id="IPR051822">
    <property type="entry name" value="Glycosyl_Hydrolase_84"/>
</dbReference>
<dbReference type="InterPro" id="IPR017853">
    <property type="entry name" value="GH"/>
</dbReference>
<keyword evidence="5" id="KW-0812">Transmembrane</keyword>
<dbReference type="Proteomes" id="UP001060112">
    <property type="component" value="Chromosome"/>
</dbReference>
<dbReference type="SUPFAM" id="SSF51445">
    <property type="entry name" value="(Trans)glycosidases"/>
    <property type="match status" value="1"/>
</dbReference>
<protein>
    <submittedName>
        <fullName evidence="7">Beta-N-acetylglucosaminidase domain-containing protein</fullName>
    </submittedName>
</protein>
<organism evidence="7 8">
    <name type="scientific">Allocoprobacillus halotolerans</name>
    <dbReference type="NCBI Taxonomy" id="2944914"/>
    <lineage>
        <taxon>Bacteria</taxon>
        <taxon>Bacillati</taxon>
        <taxon>Bacillota</taxon>
        <taxon>Erysipelotrichia</taxon>
        <taxon>Erysipelotrichales</taxon>
        <taxon>Erysipelotrichaceae</taxon>
        <taxon>Allocoprobacillus</taxon>
    </lineage>
</organism>
<dbReference type="InterPro" id="IPR011496">
    <property type="entry name" value="O-GlcNAcase_cat"/>
</dbReference>
<keyword evidence="5" id="KW-0472">Membrane</keyword>
<gene>
    <name evidence="7" type="ORF">NMU03_02645</name>
</gene>
<dbReference type="Gene3D" id="3.30.379.10">
    <property type="entry name" value="Chitobiase/beta-hexosaminidase domain 2-like"/>
    <property type="match status" value="1"/>
</dbReference>
<dbReference type="RefSeq" id="WP_290141073.1">
    <property type="nucleotide sequence ID" value="NZ_CP101620.1"/>
</dbReference>
<dbReference type="Gene3D" id="1.20.58.460">
    <property type="entry name" value="Hyaluronidase post-catalytic domain-like"/>
    <property type="match status" value="1"/>
</dbReference>
<evidence type="ECO:0000256" key="2">
    <source>
        <dbReference type="ARBA" id="ARBA00023295"/>
    </source>
</evidence>
<comment type="similarity">
    <text evidence="3">Belongs to the glycosyl hydrolase 84 family.</text>
</comment>
<dbReference type="PROSITE" id="PS52009">
    <property type="entry name" value="GH84"/>
    <property type="match status" value="1"/>
</dbReference>
<dbReference type="InterPro" id="IPR029018">
    <property type="entry name" value="Hex-like_dom2"/>
</dbReference>
<evidence type="ECO:0000256" key="4">
    <source>
        <dbReference type="SAM" id="MobiDB-lite"/>
    </source>
</evidence>
<dbReference type="Gene3D" id="2.60.120.260">
    <property type="entry name" value="Galactose-binding domain-like"/>
    <property type="match status" value="1"/>
</dbReference>
<sequence>MKKDSHYLEVDNDVIGILGDDSDSVYYCLGTLDEIFDQSANKTVRNLSIEDYADSKLRGFIEGYYGIPWSHQDRQSLMEFGGQFKMNTYIFAPKDDPYHNQKWRELYPEKELNMLKELVNKGKETKVEFTWAIHPLMNDAINFKDEEKYQKDLKDVENKLEQLYSIGVRQFGISADDISGSFNPEHHRRLLTDVYKWLQTKKDKTELIFVPTIYNTGFLTWGKGYLTTLTKDLPKDIHIMWTGEVVLGRVEQKTIDKFKELTEHNNDGGFNPFFWLNWPVNDINNKRLIMSPATVVDNNVTHLDGVVTNPMQQAEASKISLFSIADYAWNTQDFDSDKSWSDSFKYIDTNASEELKEIAKHLCDPSSEFQVLPESEEFVGIFKEFDRCLKEGKDISKVADLLIQKYQTINQSVDNFKVKANNKKLLSEMEPWLNSLRDISESSIQFLNIYKKLEAGNVDESIWDDFKIANNILARSATYVVHNLKGDDIVESGTKRLLPFVNKMASDLNNKVFASVEALEKEGHQVFNPAYTELMYLIKNPISLDACLKNVDNNSNQYLEIKSIYEKYQNSLSEANDLIYQDAPKEKVKEQINIIRGYQKEIIASLSQPKLTDQGSKSNGDLKNIYDKNDNTYVWYDKINNIDTVMNFDFGNKLSFKSMNINAYKWNPMPENVHIEYLKDGQWVEACVIEQLLVGNNTITFDKPIETSQMRIHLKPGENNKAEDILIKEVSFEKENIKIEAHPITKEWMTKFKSLDTNKYTPKSLELLNLSIKDLSIFDSLIDKNENLKNELITKIQKNYQNLNLSGDKNTVAKKIVELKQIDKSKYTKESYANIEVAIRNLEKIMDESYTATVKQVNNAIEYANNAISLLVKQPHLDDNKDKVSKGQIDQSKVPNNQVNQDKTSNSQSNHKRTDDNITTSKKPVNTSDQTSIYLIAGLSLTSLLVGFILLFKIKKES</sequence>
<evidence type="ECO:0000259" key="6">
    <source>
        <dbReference type="PROSITE" id="PS52009"/>
    </source>
</evidence>
<reference evidence="7" key="1">
    <citation type="submission" date="2022-07" db="EMBL/GenBank/DDBJ databases">
        <title>Faecal culturing of patients with breast cancer.</title>
        <authorList>
            <person name="Teng N.M.Y."/>
            <person name="Kiu R."/>
            <person name="Evans R."/>
            <person name="Baker D.J."/>
            <person name="Zenner C."/>
            <person name="Robinson S.D."/>
            <person name="Hall L.J."/>
        </authorList>
    </citation>
    <scope>NUCLEOTIDE SEQUENCE</scope>
    <source>
        <strain evidence="7">LH1062</strain>
    </source>
</reference>
<dbReference type="SUPFAM" id="SSF140657">
    <property type="entry name" value="Hyaluronidase post-catalytic domain-like"/>
    <property type="match status" value="1"/>
</dbReference>
<feature type="compositionally biased region" description="Polar residues" evidence="4">
    <location>
        <begin position="888"/>
        <end position="909"/>
    </location>
</feature>
<evidence type="ECO:0000256" key="5">
    <source>
        <dbReference type="SAM" id="Phobius"/>
    </source>
</evidence>
<accession>A0ABY5I430</accession>
<dbReference type="PANTHER" id="PTHR13170">
    <property type="entry name" value="O-GLCNACASE"/>
    <property type="match status" value="1"/>
</dbReference>
<dbReference type="Pfam" id="PF07555">
    <property type="entry name" value="NAGidase"/>
    <property type="match status" value="1"/>
</dbReference>
<evidence type="ECO:0000313" key="8">
    <source>
        <dbReference type="Proteomes" id="UP001060112"/>
    </source>
</evidence>
<dbReference type="EMBL" id="CP101620">
    <property type="protein sequence ID" value="UTY39730.1"/>
    <property type="molecule type" value="Genomic_DNA"/>
</dbReference>
<keyword evidence="8" id="KW-1185">Reference proteome</keyword>
<feature type="region of interest" description="Disordered" evidence="4">
    <location>
        <begin position="880"/>
        <end position="924"/>
    </location>
</feature>
<evidence type="ECO:0000313" key="7">
    <source>
        <dbReference type="EMBL" id="UTY39730.1"/>
    </source>
</evidence>
<evidence type="ECO:0000256" key="1">
    <source>
        <dbReference type="ARBA" id="ARBA00022801"/>
    </source>
</evidence>
<evidence type="ECO:0000256" key="3">
    <source>
        <dbReference type="PROSITE-ProRule" id="PRU01353"/>
    </source>
</evidence>
<keyword evidence="5" id="KW-1133">Transmembrane helix</keyword>
<keyword evidence="2 3" id="KW-0326">Glycosidase</keyword>
<proteinExistence type="inferred from homology"/>
<keyword evidence="1 3" id="KW-0378">Hydrolase</keyword>